<dbReference type="KEGG" id="ehx:EMIHUDRAFT_71021"/>
<keyword evidence="4" id="KW-0560">Oxidoreductase</keyword>
<evidence type="ECO:0000259" key="8">
    <source>
        <dbReference type="PROSITE" id="PS50873"/>
    </source>
</evidence>
<dbReference type="InterPro" id="IPR010255">
    <property type="entry name" value="Haem_peroxidase_sf"/>
</dbReference>
<dbReference type="GeneID" id="17281097"/>
<sequence length="245" mass="26878">LRYAWHASGTYDRHTRTGGSNGGTMRFETERADPENAGFSKAHALAVKALFPALSMADIIILAGNVAIEHTGGPAVPFSYGRRDFGGCAASASMAEKESPTIDAMRGTFDRLGFDDKETVALIVLGHQYGRCHGDASGFEGAWREGLGYPSAYTHGVARGGYRLSPGVLAARNQRQYEMDFGGGEPFMMLVSDMCLWYDEEYRRHLLHYDSHRSEFRRDAALAWKKLTELGCAGTLVPERETKAA</sequence>
<dbReference type="HOGENOM" id="CLU_036959_0_1_1"/>
<dbReference type="eggNOG" id="ENOG502QR1E">
    <property type="taxonomic scope" value="Eukaryota"/>
</dbReference>
<evidence type="ECO:0000313" key="9">
    <source>
        <dbReference type="EnsemblProtists" id="EOD35827"/>
    </source>
</evidence>
<feature type="region of interest" description="Disordered" evidence="7">
    <location>
        <begin position="1"/>
        <end position="25"/>
    </location>
</feature>
<dbReference type="PRINTS" id="PR00458">
    <property type="entry name" value="PEROXIDASE"/>
</dbReference>
<evidence type="ECO:0000256" key="3">
    <source>
        <dbReference type="ARBA" id="ARBA00022723"/>
    </source>
</evidence>
<dbReference type="EnsemblProtists" id="EOD35827">
    <property type="protein sequence ID" value="EOD35827"/>
    <property type="gene ID" value="EMIHUDRAFT_71021"/>
</dbReference>
<dbReference type="PANTHER" id="PTHR31356:SF36">
    <property type="entry name" value="L-ASCORBATE PEROXIDASE 3"/>
    <property type="match status" value="1"/>
</dbReference>
<proteinExistence type="inferred from homology"/>
<keyword evidence="5" id="KW-0408">Iron</keyword>
<feature type="domain" description="Plant heme peroxidase family profile" evidence="8">
    <location>
        <begin position="54"/>
        <end position="133"/>
    </location>
</feature>
<dbReference type="InterPro" id="IPR002207">
    <property type="entry name" value="Peroxidase_I"/>
</dbReference>
<dbReference type="InterPro" id="IPR002016">
    <property type="entry name" value="Haem_peroxidase"/>
</dbReference>
<evidence type="ECO:0000256" key="2">
    <source>
        <dbReference type="ARBA" id="ARBA00022617"/>
    </source>
</evidence>
<dbReference type="GO" id="GO:0020037">
    <property type="term" value="F:heme binding"/>
    <property type="evidence" value="ECO:0007669"/>
    <property type="project" value="InterPro"/>
</dbReference>
<organism evidence="9 10">
    <name type="scientific">Emiliania huxleyi (strain CCMP1516)</name>
    <dbReference type="NCBI Taxonomy" id="280463"/>
    <lineage>
        <taxon>Eukaryota</taxon>
        <taxon>Haptista</taxon>
        <taxon>Haptophyta</taxon>
        <taxon>Prymnesiophyceae</taxon>
        <taxon>Isochrysidales</taxon>
        <taxon>Noelaerhabdaceae</taxon>
        <taxon>Emiliania</taxon>
    </lineage>
</organism>
<protein>
    <recommendedName>
        <fullName evidence="8">Plant heme peroxidase family profile domain-containing protein</fullName>
    </recommendedName>
</protein>
<dbReference type="Gene3D" id="1.10.420.10">
    <property type="entry name" value="Peroxidase, domain 2"/>
    <property type="match status" value="1"/>
</dbReference>
<dbReference type="GO" id="GO:0042744">
    <property type="term" value="P:hydrogen peroxide catabolic process"/>
    <property type="evidence" value="ECO:0007669"/>
    <property type="project" value="TreeGrafter"/>
</dbReference>
<reference evidence="9" key="2">
    <citation type="submission" date="2024-10" db="UniProtKB">
        <authorList>
            <consortium name="EnsemblProtists"/>
        </authorList>
    </citation>
    <scope>IDENTIFICATION</scope>
</reference>
<keyword evidence="10" id="KW-1185">Reference proteome</keyword>
<keyword evidence="2" id="KW-0349">Heme</keyword>
<keyword evidence="1" id="KW-0575">Peroxidase</keyword>
<dbReference type="STRING" id="2903.R1DLG0"/>
<evidence type="ECO:0000256" key="1">
    <source>
        <dbReference type="ARBA" id="ARBA00022559"/>
    </source>
</evidence>
<dbReference type="AlphaFoldDB" id="A0A0D3KJ92"/>
<dbReference type="GO" id="GO:0004601">
    <property type="term" value="F:peroxidase activity"/>
    <property type="evidence" value="ECO:0007669"/>
    <property type="project" value="UniProtKB-KW"/>
</dbReference>
<keyword evidence="3" id="KW-0479">Metal-binding</keyword>
<evidence type="ECO:0000256" key="6">
    <source>
        <dbReference type="RuleBase" id="RU004241"/>
    </source>
</evidence>
<dbReference type="GO" id="GO:0034599">
    <property type="term" value="P:cellular response to oxidative stress"/>
    <property type="evidence" value="ECO:0007669"/>
    <property type="project" value="InterPro"/>
</dbReference>
<dbReference type="PaxDb" id="2903-EOD35827"/>
<comment type="similarity">
    <text evidence="6">Belongs to the peroxidase family.</text>
</comment>
<dbReference type="Proteomes" id="UP000013827">
    <property type="component" value="Unassembled WGS sequence"/>
</dbReference>
<dbReference type="Gene3D" id="1.10.520.10">
    <property type="match status" value="1"/>
</dbReference>
<dbReference type="PRINTS" id="PR00459">
    <property type="entry name" value="ASPEROXIDASE"/>
</dbReference>
<dbReference type="GO" id="GO:0000302">
    <property type="term" value="P:response to reactive oxygen species"/>
    <property type="evidence" value="ECO:0007669"/>
    <property type="project" value="TreeGrafter"/>
</dbReference>
<name>A0A0D3KJ92_EMIH1</name>
<dbReference type="SUPFAM" id="SSF48113">
    <property type="entry name" value="Heme-dependent peroxidases"/>
    <property type="match status" value="1"/>
</dbReference>
<dbReference type="Pfam" id="PF00141">
    <property type="entry name" value="peroxidase"/>
    <property type="match status" value="1"/>
</dbReference>
<evidence type="ECO:0000256" key="4">
    <source>
        <dbReference type="ARBA" id="ARBA00023002"/>
    </source>
</evidence>
<evidence type="ECO:0000313" key="10">
    <source>
        <dbReference type="Proteomes" id="UP000013827"/>
    </source>
</evidence>
<evidence type="ECO:0000256" key="7">
    <source>
        <dbReference type="SAM" id="MobiDB-lite"/>
    </source>
</evidence>
<dbReference type="PROSITE" id="PS50873">
    <property type="entry name" value="PEROXIDASE_4"/>
    <property type="match status" value="1"/>
</dbReference>
<dbReference type="PANTHER" id="PTHR31356">
    <property type="entry name" value="THYLAKOID LUMENAL 29 KDA PROTEIN, CHLOROPLASTIC-RELATED"/>
    <property type="match status" value="1"/>
</dbReference>
<accession>A0A0D3KJ92</accession>
<dbReference type="GO" id="GO:0046872">
    <property type="term" value="F:metal ion binding"/>
    <property type="evidence" value="ECO:0007669"/>
    <property type="project" value="UniProtKB-KW"/>
</dbReference>
<dbReference type="InterPro" id="IPR044831">
    <property type="entry name" value="Ccp1-like"/>
</dbReference>
<dbReference type="RefSeq" id="XP_005788256.1">
    <property type="nucleotide sequence ID" value="XM_005788199.1"/>
</dbReference>
<reference evidence="10" key="1">
    <citation type="journal article" date="2013" name="Nature">
        <title>Pan genome of the phytoplankton Emiliania underpins its global distribution.</title>
        <authorList>
            <person name="Read B.A."/>
            <person name="Kegel J."/>
            <person name="Klute M.J."/>
            <person name="Kuo A."/>
            <person name="Lefebvre S.C."/>
            <person name="Maumus F."/>
            <person name="Mayer C."/>
            <person name="Miller J."/>
            <person name="Monier A."/>
            <person name="Salamov A."/>
            <person name="Young J."/>
            <person name="Aguilar M."/>
            <person name="Claverie J.M."/>
            <person name="Frickenhaus S."/>
            <person name="Gonzalez K."/>
            <person name="Herman E.K."/>
            <person name="Lin Y.C."/>
            <person name="Napier J."/>
            <person name="Ogata H."/>
            <person name="Sarno A.F."/>
            <person name="Shmutz J."/>
            <person name="Schroeder D."/>
            <person name="de Vargas C."/>
            <person name="Verret F."/>
            <person name="von Dassow P."/>
            <person name="Valentin K."/>
            <person name="Van de Peer Y."/>
            <person name="Wheeler G."/>
            <person name="Dacks J.B."/>
            <person name="Delwiche C.F."/>
            <person name="Dyhrman S.T."/>
            <person name="Glockner G."/>
            <person name="John U."/>
            <person name="Richards T."/>
            <person name="Worden A.Z."/>
            <person name="Zhang X."/>
            <person name="Grigoriev I.V."/>
            <person name="Allen A.E."/>
            <person name="Bidle K."/>
            <person name="Borodovsky M."/>
            <person name="Bowler C."/>
            <person name="Brownlee C."/>
            <person name="Cock J.M."/>
            <person name="Elias M."/>
            <person name="Gladyshev V.N."/>
            <person name="Groth M."/>
            <person name="Guda C."/>
            <person name="Hadaegh A."/>
            <person name="Iglesias-Rodriguez M.D."/>
            <person name="Jenkins J."/>
            <person name="Jones B.M."/>
            <person name="Lawson T."/>
            <person name="Leese F."/>
            <person name="Lindquist E."/>
            <person name="Lobanov A."/>
            <person name="Lomsadze A."/>
            <person name="Malik S.B."/>
            <person name="Marsh M.E."/>
            <person name="Mackinder L."/>
            <person name="Mock T."/>
            <person name="Mueller-Roeber B."/>
            <person name="Pagarete A."/>
            <person name="Parker M."/>
            <person name="Probert I."/>
            <person name="Quesneville H."/>
            <person name="Raines C."/>
            <person name="Rensing S.A."/>
            <person name="Riano-Pachon D.M."/>
            <person name="Richier S."/>
            <person name="Rokitta S."/>
            <person name="Shiraiwa Y."/>
            <person name="Soanes D.M."/>
            <person name="van der Giezen M."/>
            <person name="Wahlund T.M."/>
            <person name="Williams B."/>
            <person name="Wilson W."/>
            <person name="Wolfe G."/>
            <person name="Wurch L.L."/>
        </authorList>
    </citation>
    <scope>NUCLEOTIDE SEQUENCE</scope>
</reference>
<evidence type="ECO:0000256" key="5">
    <source>
        <dbReference type="ARBA" id="ARBA00023004"/>
    </source>
</evidence>